<keyword evidence="1" id="KW-1133">Transmembrane helix</keyword>
<feature type="transmembrane region" description="Helical" evidence="1">
    <location>
        <begin position="119"/>
        <end position="141"/>
    </location>
</feature>
<keyword evidence="1" id="KW-0813">Transport</keyword>
<keyword evidence="3" id="KW-1185">Reference proteome</keyword>
<dbReference type="EMBL" id="NGUP01000006">
    <property type="protein sequence ID" value="OWS68812.1"/>
    <property type="molecule type" value="Genomic_DNA"/>
</dbReference>
<dbReference type="OrthoDB" id="9805479at2"/>
<organism evidence="2 3">
    <name type="scientific">Polynucleobacter campilacus</name>
    <dbReference type="NCBI Taxonomy" id="1743163"/>
    <lineage>
        <taxon>Bacteria</taxon>
        <taxon>Pseudomonadati</taxon>
        <taxon>Pseudomonadota</taxon>
        <taxon>Betaproteobacteria</taxon>
        <taxon>Burkholderiales</taxon>
        <taxon>Burkholderiaceae</taxon>
        <taxon>Polynucleobacter</taxon>
    </lineage>
</organism>
<protein>
    <recommendedName>
        <fullName evidence="1">Probable queuosine precursor transporter</fullName>
        <shortName evidence="1">Q precursor transporter</shortName>
    </recommendedName>
</protein>
<feature type="transmembrane region" description="Helical" evidence="1">
    <location>
        <begin position="76"/>
        <end position="99"/>
    </location>
</feature>
<dbReference type="Proteomes" id="UP000197528">
    <property type="component" value="Unassembled WGS sequence"/>
</dbReference>
<keyword evidence="1" id="KW-0472">Membrane</keyword>
<dbReference type="NCBIfam" id="TIGR00697">
    <property type="entry name" value="queuosine precursor transporter"/>
    <property type="match status" value="1"/>
</dbReference>
<dbReference type="RefSeq" id="WP_088526210.1">
    <property type="nucleotide sequence ID" value="NZ_NGUP01000006.1"/>
</dbReference>
<dbReference type="PANTHER" id="PTHR34300">
    <property type="entry name" value="QUEUOSINE PRECURSOR TRANSPORTER-RELATED"/>
    <property type="match status" value="1"/>
</dbReference>
<comment type="subcellular location">
    <subcellularLocation>
        <location evidence="1">Cell inner membrane</location>
        <topology evidence="1">Multi-pass membrane protein</topology>
    </subcellularLocation>
</comment>
<name>A0A254Q072_9BURK</name>
<comment type="caution">
    <text evidence="2">The sequence shown here is derived from an EMBL/GenBank/DDBJ whole genome shotgun (WGS) entry which is preliminary data.</text>
</comment>
<comment type="caution">
    <text evidence="1">Lacks conserved residue(s) required for the propagation of feature annotation.</text>
</comment>
<proteinExistence type="inferred from homology"/>
<feature type="transmembrane region" description="Helical" evidence="1">
    <location>
        <begin position="43"/>
        <end position="64"/>
    </location>
</feature>
<comment type="similarity">
    <text evidence="1">Belongs to the vitamin uptake transporter (VUT/ECF) (TC 2.A.88) family. Q precursor transporter subfamily.</text>
</comment>
<evidence type="ECO:0000313" key="2">
    <source>
        <dbReference type="EMBL" id="OWS68812.1"/>
    </source>
</evidence>
<keyword evidence="1" id="KW-0997">Cell inner membrane</keyword>
<keyword evidence="1" id="KW-1003">Cell membrane</keyword>
<accession>A0A254Q072</accession>
<reference evidence="2 3" key="1">
    <citation type="submission" date="2017-05" db="EMBL/GenBank/DDBJ databases">
        <title>Genome of Polynucleobacter sp. MWH-Feld-100.</title>
        <authorList>
            <person name="Hahn M.W."/>
        </authorList>
    </citation>
    <scope>NUCLEOTIDE SEQUENCE [LARGE SCALE GENOMIC DNA]</scope>
    <source>
        <strain evidence="2 3">MWH-Feld-100</strain>
    </source>
</reference>
<evidence type="ECO:0000256" key="1">
    <source>
        <dbReference type="HAMAP-Rule" id="MF_02088"/>
    </source>
</evidence>
<dbReference type="GO" id="GO:0005886">
    <property type="term" value="C:plasma membrane"/>
    <property type="evidence" value="ECO:0007669"/>
    <property type="project" value="UniProtKB-SubCell"/>
</dbReference>
<dbReference type="GO" id="GO:0022857">
    <property type="term" value="F:transmembrane transporter activity"/>
    <property type="evidence" value="ECO:0007669"/>
    <property type="project" value="UniProtKB-UniRule"/>
</dbReference>
<dbReference type="InterPro" id="IPR003744">
    <property type="entry name" value="YhhQ"/>
</dbReference>
<gene>
    <name evidence="2" type="ORF">CBI31_09695</name>
</gene>
<dbReference type="AlphaFoldDB" id="A0A254Q072"/>
<dbReference type="PANTHER" id="PTHR34300:SF2">
    <property type="entry name" value="QUEUOSINE PRECURSOR TRANSPORTER-RELATED"/>
    <property type="match status" value="1"/>
</dbReference>
<evidence type="ECO:0000313" key="3">
    <source>
        <dbReference type="Proteomes" id="UP000197528"/>
    </source>
</evidence>
<comment type="function">
    <text evidence="1">Involved in the import of queuosine (Q) precursors, required for Q precursor salvage.</text>
</comment>
<sequence>MDSPRRHHRYYDLLLAAFVVALLCSNFIGAGKAAVVDLPHFGEVTFGAGILFFPIAYFFGDIFAEVYGYAYDRRAVWAGFAALAFAAVMAQIVIALPVAPGTYMANYQQGLETVFGNSWRIALASMFSFWFGSLTNGYVLAKMKIWTEGRFLWTRTIGSTAVGELVDSSFFYMLAFYGIWPTHEILQVALAQYVLKTSWEVLATPITYWVVNFLKRKENEDHYDIHTNFTPFKVKV</sequence>
<dbReference type="HAMAP" id="MF_02088">
    <property type="entry name" value="Q_prec_transport"/>
    <property type="match status" value="1"/>
</dbReference>
<keyword evidence="1" id="KW-0812">Transmembrane</keyword>
<dbReference type="Pfam" id="PF02592">
    <property type="entry name" value="Vut_1"/>
    <property type="match status" value="1"/>
</dbReference>